<evidence type="ECO:0000256" key="1">
    <source>
        <dbReference type="SAM" id="MobiDB-lite"/>
    </source>
</evidence>
<comment type="caution">
    <text evidence="4">The sequence shown here is derived from an EMBL/GenBank/DDBJ whole genome shotgun (WGS) entry which is preliminary data.</text>
</comment>
<feature type="domain" description="DUF4378" evidence="2">
    <location>
        <begin position="680"/>
        <end position="845"/>
    </location>
</feature>
<dbReference type="PANTHER" id="PTHR40836:SF4">
    <property type="entry name" value="RB1-INDUCIBLE COILED-COIL PROTEIN"/>
    <property type="match status" value="1"/>
</dbReference>
<dbReference type="InterPro" id="IPR025486">
    <property type="entry name" value="DUF4378"/>
</dbReference>
<dbReference type="InterPro" id="IPR032795">
    <property type="entry name" value="DUF3741-assoc"/>
</dbReference>
<dbReference type="Pfam" id="PF14383">
    <property type="entry name" value="VARLMGL"/>
    <property type="match status" value="1"/>
</dbReference>
<proteinExistence type="predicted"/>
<feature type="domain" description="DUF3741" evidence="3">
    <location>
        <begin position="67"/>
        <end position="84"/>
    </location>
</feature>
<accession>A0A835HUX1</accession>
<dbReference type="OrthoDB" id="446244at2759"/>
<evidence type="ECO:0000259" key="3">
    <source>
        <dbReference type="Pfam" id="PF14383"/>
    </source>
</evidence>
<evidence type="ECO:0000313" key="4">
    <source>
        <dbReference type="EMBL" id="KAF9603718.1"/>
    </source>
</evidence>
<feature type="compositionally biased region" description="Basic and acidic residues" evidence="1">
    <location>
        <begin position="132"/>
        <end position="160"/>
    </location>
</feature>
<feature type="region of interest" description="Disordered" evidence="1">
    <location>
        <begin position="387"/>
        <end position="407"/>
    </location>
</feature>
<evidence type="ECO:0008006" key="6">
    <source>
        <dbReference type="Google" id="ProtNLM"/>
    </source>
</evidence>
<dbReference type="Proteomes" id="UP000631114">
    <property type="component" value="Unassembled WGS sequence"/>
</dbReference>
<organism evidence="4 5">
    <name type="scientific">Coptis chinensis</name>
    <dbReference type="NCBI Taxonomy" id="261450"/>
    <lineage>
        <taxon>Eukaryota</taxon>
        <taxon>Viridiplantae</taxon>
        <taxon>Streptophyta</taxon>
        <taxon>Embryophyta</taxon>
        <taxon>Tracheophyta</taxon>
        <taxon>Spermatophyta</taxon>
        <taxon>Magnoliopsida</taxon>
        <taxon>Ranunculales</taxon>
        <taxon>Ranunculaceae</taxon>
        <taxon>Coptidoideae</taxon>
        <taxon>Coptis</taxon>
    </lineage>
</organism>
<evidence type="ECO:0000313" key="5">
    <source>
        <dbReference type="Proteomes" id="UP000631114"/>
    </source>
</evidence>
<dbReference type="AlphaFoldDB" id="A0A835HUX1"/>
<gene>
    <name evidence="4" type="ORF">IFM89_037481</name>
</gene>
<evidence type="ECO:0000259" key="2">
    <source>
        <dbReference type="Pfam" id="PF14309"/>
    </source>
</evidence>
<dbReference type="Pfam" id="PF14309">
    <property type="entry name" value="DUF4378"/>
    <property type="match status" value="1"/>
</dbReference>
<feature type="region of interest" description="Disordered" evidence="1">
    <location>
        <begin position="94"/>
        <end position="160"/>
    </location>
</feature>
<reference evidence="4 5" key="1">
    <citation type="submission" date="2020-10" db="EMBL/GenBank/DDBJ databases">
        <title>The Coptis chinensis genome and diversification of protoberbering-type alkaloids.</title>
        <authorList>
            <person name="Wang B."/>
            <person name="Shu S."/>
            <person name="Song C."/>
            <person name="Liu Y."/>
        </authorList>
    </citation>
    <scope>NUCLEOTIDE SEQUENCE [LARGE SCALE GENOMIC DNA]</scope>
    <source>
        <strain evidence="4">HL-2020</strain>
        <tissue evidence="4">Leaf</tissue>
    </source>
</reference>
<name>A0A835HUX1_9MAGN</name>
<sequence>MEAPRNSLDFPRETIQGYDAVGENIPHSYQVMRNSSKSKNDYPSEAPMKKLIAEEISKEPDIKRNVPSVVARLMGMDTLPSDTRPAIHIKTKMDEISGNKFPTKEQIQNASIRRSPLGLKHSKQAEDNLPFQRREKDPDQSGHRLKFEKPRPREHPQEEQLQKFKKEFEAWQAARLWEHSGVVEHGSIPRQWVAREDLNKERTAFYQDPKRMTPKEKPTQLEGHTSQHVMKTNSQEKGRLQHQGCDMEHVQEVRKEPVTLRKRTKSNDIQEVHPINQDDQGKASAPTRIVILKPGPDASASHGDSWASSSENVKDEGSIEDFLEEVKERLRFEVHGNSVKRDVVVRGLGIETPFSEKASHPRQIARHIANQVRESVTRDLGMNLTRSESTRSYRSDVHDNGPGSPEFIDRDTRKMLSQRLKNVLKEEISITEERTVRPRDVLKGESYWENVKNESELQSSSFRHGHQNDVLHVGEMSPRNLVRSMSAPVSGTSFGKLLLEDRHVLTGAHIRRRQEATENFSMEVRKSRKERIGFKGKVTNLRYRFTFKGKLFGRKIQSVEESWGNESESMNDIMSGPTVMTNIGSAQENSTEVPPSPASVCSSAHEEFYRTTEYHSPISTLDVPMIEDHGVPKVFREISSNLQDLRRKLKQLEFGTSEDTKKVEEPLEVETVSVERPAEVYVKNLLVASGLYDGSSDHSFSKGDPFSKPVGKWVFDKVEDLYRKGAEETGATKDQSESKMDHKVLFDLLNEALSVILKPSMTTSIFKRKVVCPTMMPPLRKELLDSVWKMLSVYVYPPVESSFYSLDGMVSRDLCLTPWSDMMYNDVDIIGKDIGNLILGKLIEETVRDIWL</sequence>
<dbReference type="EMBL" id="JADFTS010000006">
    <property type="protein sequence ID" value="KAF9603718.1"/>
    <property type="molecule type" value="Genomic_DNA"/>
</dbReference>
<keyword evidence="5" id="KW-1185">Reference proteome</keyword>
<feature type="compositionally biased region" description="Basic and acidic residues" evidence="1">
    <location>
        <begin position="388"/>
        <end position="399"/>
    </location>
</feature>
<dbReference type="PANTHER" id="PTHR40836">
    <property type="entry name" value="RB1-INDUCIBLE COILED-COIL PROTEIN"/>
    <property type="match status" value="1"/>
</dbReference>
<protein>
    <recommendedName>
        <fullName evidence="6">DUF4378 domain-containing protein</fullName>
    </recommendedName>
</protein>